<dbReference type="OrthoDB" id="4757095at2759"/>
<feature type="compositionally biased region" description="Basic and acidic residues" evidence="1">
    <location>
        <begin position="1"/>
        <end position="20"/>
    </location>
</feature>
<evidence type="ECO:0000313" key="3">
    <source>
        <dbReference type="EMBL" id="KAF2491684.1"/>
    </source>
</evidence>
<dbReference type="EMBL" id="MU004195">
    <property type="protein sequence ID" value="KAF2491684.1"/>
    <property type="molecule type" value="Genomic_DNA"/>
</dbReference>
<dbReference type="InterPro" id="IPR056632">
    <property type="entry name" value="DUF7730"/>
</dbReference>
<dbReference type="Pfam" id="PF24864">
    <property type="entry name" value="DUF7730"/>
    <property type="match status" value="1"/>
</dbReference>
<gene>
    <name evidence="3" type="ORF">BU16DRAFT_530144</name>
</gene>
<keyword evidence="4" id="KW-1185">Reference proteome</keyword>
<proteinExistence type="predicted"/>
<feature type="domain" description="DUF7730" evidence="2">
    <location>
        <begin position="52"/>
        <end position="262"/>
    </location>
</feature>
<name>A0A6A6QI14_9PEZI</name>
<evidence type="ECO:0000313" key="4">
    <source>
        <dbReference type="Proteomes" id="UP000799750"/>
    </source>
</evidence>
<reference evidence="3" key="1">
    <citation type="journal article" date="2020" name="Stud. Mycol.">
        <title>101 Dothideomycetes genomes: a test case for predicting lifestyles and emergence of pathogens.</title>
        <authorList>
            <person name="Haridas S."/>
            <person name="Albert R."/>
            <person name="Binder M."/>
            <person name="Bloem J."/>
            <person name="Labutti K."/>
            <person name="Salamov A."/>
            <person name="Andreopoulos B."/>
            <person name="Baker S."/>
            <person name="Barry K."/>
            <person name="Bills G."/>
            <person name="Bluhm B."/>
            <person name="Cannon C."/>
            <person name="Castanera R."/>
            <person name="Culley D."/>
            <person name="Daum C."/>
            <person name="Ezra D."/>
            <person name="Gonzalez J."/>
            <person name="Henrissat B."/>
            <person name="Kuo A."/>
            <person name="Liang C."/>
            <person name="Lipzen A."/>
            <person name="Lutzoni F."/>
            <person name="Magnuson J."/>
            <person name="Mondo S."/>
            <person name="Nolan M."/>
            <person name="Ohm R."/>
            <person name="Pangilinan J."/>
            <person name="Park H.-J."/>
            <person name="Ramirez L."/>
            <person name="Alfaro M."/>
            <person name="Sun H."/>
            <person name="Tritt A."/>
            <person name="Yoshinaga Y."/>
            <person name="Zwiers L.-H."/>
            <person name="Turgeon B."/>
            <person name="Goodwin S."/>
            <person name="Spatafora J."/>
            <person name="Crous P."/>
            <person name="Grigoriev I."/>
        </authorList>
    </citation>
    <scope>NUCLEOTIDE SEQUENCE</scope>
    <source>
        <strain evidence="3">CBS 269.34</strain>
    </source>
</reference>
<evidence type="ECO:0000256" key="1">
    <source>
        <dbReference type="SAM" id="MobiDB-lite"/>
    </source>
</evidence>
<evidence type="ECO:0000259" key="2">
    <source>
        <dbReference type="Pfam" id="PF24864"/>
    </source>
</evidence>
<dbReference type="PANTHER" id="PTHR38790">
    <property type="entry name" value="2EXR DOMAIN-CONTAINING PROTEIN-RELATED"/>
    <property type="match status" value="1"/>
</dbReference>
<feature type="region of interest" description="Disordered" evidence="1">
    <location>
        <begin position="1"/>
        <end position="38"/>
    </location>
</feature>
<organism evidence="3 4">
    <name type="scientific">Lophium mytilinum</name>
    <dbReference type="NCBI Taxonomy" id="390894"/>
    <lineage>
        <taxon>Eukaryota</taxon>
        <taxon>Fungi</taxon>
        <taxon>Dikarya</taxon>
        <taxon>Ascomycota</taxon>
        <taxon>Pezizomycotina</taxon>
        <taxon>Dothideomycetes</taxon>
        <taxon>Pleosporomycetidae</taxon>
        <taxon>Mytilinidiales</taxon>
        <taxon>Mytilinidiaceae</taxon>
        <taxon>Lophium</taxon>
    </lineage>
</organism>
<sequence length="317" mass="36995">MFKFIKEKRQERGRSPRERMAASFTRPPRERSLSIPLPPPTLLARRKQKTNTQMQSALFSKLPAEIRKIIWEYAIADDDKQIHILQYKKRLRNMPCSYHRGEQPSVYTGFHKCAGYEGNYGNALEVQPGAQLSPLVKTCRQIYTEAIDILYSHTSFRIEHLDTLTYFSTFVLPHHFNRITTLRLLWFFHIDIFEDLPNPTKPPHDLATWQQTCDILAGMEGLVDLDIELSTETSYFKKVSSRVRLLQSMKDIKPKGRFDVTAWAPWPWLWFTQKEEEDDMEGVQALFSILYPDLGGLQLEGMPFRIVDAKFYFPSGV</sequence>
<dbReference type="AlphaFoldDB" id="A0A6A6QI14"/>
<protein>
    <recommendedName>
        <fullName evidence="2">DUF7730 domain-containing protein</fullName>
    </recommendedName>
</protein>
<dbReference type="Proteomes" id="UP000799750">
    <property type="component" value="Unassembled WGS sequence"/>
</dbReference>
<accession>A0A6A6QI14</accession>